<name>A0A450S9C5_9GAMM</name>
<dbReference type="EMBL" id="CAADEZ010000045">
    <property type="protein sequence ID" value="VFJ47235.1"/>
    <property type="molecule type" value="Genomic_DNA"/>
</dbReference>
<gene>
    <name evidence="1" type="ORF">BECKFM1743A_GA0114220_1004511</name>
    <name evidence="3" type="ORF">BECKFM1743B_GA0114221_100589</name>
    <name evidence="2" type="ORF">BECKFM1743C_GA0114222_1006110</name>
</gene>
<evidence type="ECO:0000313" key="1">
    <source>
        <dbReference type="EMBL" id="VFJ47235.1"/>
    </source>
</evidence>
<evidence type="ECO:0000313" key="3">
    <source>
        <dbReference type="EMBL" id="VFK08060.1"/>
    </source>
</evidence>
<organism evidence="2">
    <name type="scientific">Candidatus Kentrum sp. FM</name>
    <dbReference type="NCBI Taxonomy" id="2126340"/>
    <lineage>
        <taxon>Bacteria</taxon>
        <taxon>Pseudomonadati</taxon>
        <taxon>Pseudomonadota</taxon>
        <taxon>Gammaproteobacteria</taxon>
        <taxon>Candidatus Kentrum</taxon>
    </lineage>
</organism>
<accession>A0A450S9C5</accession>
<dbReference type="EMBL" id="CAADFL010000058">
    <property type="protein sequence ID" value="VFK08060.1"/>
    <property type="molecule type" value="Genomic_DNA"/>
</dbReference>
<reference evidence="2" key="1">
    <citation type="submission" date="2019-02" db="EMBL/GenBank/DDBJ databases">
        <authorList>
            <person name="Gruber-Vodicka R. H."/>
            <person name="Seah K. B. B."/>
        </authorList>
    </citation>
    <scope>NUCLEOTIDE SEQUENCE</scope>
    <source>
        <strain evidence="1">BECK_BZ163</strain>
        <strain evidence="3">BECK_BZ164</strain>
        <strain evidence="2">BECK_BZ165</strain>
    </source>
</reference>
<dbReference type="EMBL" id="CAADFA010000061">
    <property type="protein sequence ID" value="VFJ48602.1"/>
    <property type="molecule type" value="Genomic_DNA"/>
</dbReference>
<proteinExistence type="predicted"/>
<dbReference type="AlphaFoldDB" id="A0A450S9C5"/>
<protein>
    <submittedName>
        <fullName evidence="2">Uncharacterized protein</fullName>
    </submittedName>
</protein>
<sequence length="215" mass="23922">MTHSTPYPRVPGGRRFPWPRASARRAAGMILLMGLLAGCAGPVELTKLDELPCPGCRNTLDIHTESFLRLAADARGSCVVHRYWEKKEGEKDLPEYWRPMLAPLARLLRDSRVHLHLWKGKTPGARERNIARARALRALYREVGARAPKGSLHGDPRLFLPPYRGLCRTESVDGPMLELGEHARFLSGQAAPPMAKDAAADEIMNTLIVIIHPES</sequence>
<evidence type="ECO:0000313" key="2">
    <source>
        <dbReference type="EMBL" id="VFJ48602.1"/>
    </source>
</evidence>